<reference evidence="2 3" key="1">
    <citation type="submission" date="2020-08" db="EMBL/GenBank/DDBJ databases">
        <title>Sequencing the genomes of 1000 actinobacteria strains.</title>
        <authorList>
            <person name="Klenk H.-P."/>
        </authorList>
    </citation>
    <scope>NUCLEOTIDE SEQUENCE [LARGE SCALE GENOMIC DNA]</scope>
    <source>
        <strain evidence="2 3">DSM 43149</strain>
    </source>
</reference>
<accession>A0A7W7HZS1</accession>
<organism evidence="2 3">
    <name type="scientific">Actinoplanes digitatis</name>
    <dbReference type="NCBI Taxonomy" id="1868"/>
    <lineage>
        <taxon>Bacteria</taxon>
        <taxon>Bacillati</taxon>
        <taxon>Actinomycetota</taxon>
        <taxon>Actinomycetes</taxon>
        <taxon>Micromonosporales</taxon>
        <taxon>Micromonosporaceae</taxon>
        <taxon>Actinoplanes</taxon>
    </lineage>
</organism>
<dbReference type="InterPro" id="IPR024344">
    <property type="entry name" value="MDMPI_metal-binding"/>
</dbReference>
<evidence type="ECO:0000313" key="3">
    <source>
        <dbReference type="Proteomes" id="UP000578112"/>
    </source>
</evidence>
<dbReference type="AlphaFoldDB" id="A0A7W7HZS1"/>
<evidence type="ECO:0000313" key="2">
    <source>
        <dbReference type="EMBL" id="MBB4763728.1"/>
    </source>
</evidence>
<name>A0A7W7HZS1_9ACTN</name>
<dbReference type="Proteomes" id="UP000578112">
    <property type="component" value="Unassembled WGS sequence"/>
</dbReference>
<evidence type="ECO:0000259" key="1">
    <source>
        <dbReference type="Pfam" id="PF11716"/>
    </source>
</evidence>
<dbReference type="SUPFAM" id="SSF109854">
    <property type="entry name" value="DinB/YfiT-like putative metalloenzymes"/>
    <property type="match status" value="1"/>
</dbReference>
<feature type="domain" description="Mycothiol-dependent maleylpyruvate isomerase metal-binding" evidence="1">
    <location>
        <begin position="8"/>
        <end position="156"/>
    </location>
</feature>
<gene>
    <name evidence="2" type="ORF">BJ971_004284</name>
</gene>
<dbReference type="Gene3D" id="1.20.120.450">
    <property type="entry name" value="dinb family like domain"/>
    <property type="match status" value="1"/>
</dbReference>
<dbReference type="Pfam" id="PF11716">
    <property type="entry name" value="MDMPI_N"/>
    <property type="match status" value="1"/>
</dbReference>
<dbReference type="EMBL" id="JACHNH010000001">
    <property type="protein sequence ID" value="MBB4763728.1"/>
    <property type="molecule type" value="Genomic_DNA"/>
</dbReference>
<keyword evidence="3" id="KW-1185">Reference proteome</keyword>
<protein>
    <recommendedName>
        <fullName evidence="1">Mycothiol-dependent maleylpyruvate isomerase metal-binding domain-containing protein</fullName>
    </recommendedName>
</protein>
<sequence length="207" mass="21806">MDFRRTYRAAAVSFADLVSRLPADRWDSPGLGDWSLRELVGHTVSSALRQVPDVLATAGDAVKVESPQAYWAFARSAPPELRAAAVAASTEDAREAGAWLGDEAASRVSELTGLATTALAAVRDDDVIVTPAGTMRVRDWLPTRTFELVVHGTDIAAATDLPFEVAPEALAESVTQAAQIAAAVGDAAPVLRALTGRAQLPQDFSVI</sequence>
<proteinExistence type="predicted"/>
<dbReference type="InterPro" id="IPR034660">
    <property type="entry name" value="DinB/YfiT-like"/>
</dbReference>
<dbReference type="RefSeq" id="WP_184994998.1">
    <property type="nucleotide sequence ID" value="NZ_BOMK01000020.1"/>
</dbReference>
<dbReference type="GO" id="GO:0046872">
    <property type="term" value="F:metal ion binding"/>
    <property type="evidence" value="ECO:0007669"/>
    <property type="project" value="InterPro"/>
</dbReference>
<comment type="caution">
    <text evidence="2">The sequence shown here is derived from an EMBL/GenBank/DDBJ whole genome shotgun (WGS) entry which is preliminary data.</text>
</comment>